<reference evidence="3" key="1">
    <citation type="submission" date="2017-01" db="EMBL/GenBank/DDBJ databases">
        <authorList>
            <person name="Wang Y."/>
            <person name="White M."/>
            <person name="Kvist S."/>
            <person name="Moncalvo J.-M."/>
        </authorList>
    </citation>
    <scope>NUCLEOTIDE SEQUENCE [LARGE SCALE GENOMIC DNA]</scope>
    <source>
        <strain evidence="3">COL-18-3</strain>
    </source>
</reference>
<dbReference type="AlphaFoldDB" id="A0A1R1PL59"/>
<dbReference type="Proteomes" id="UP000188320">
    <property type="component" value="Unassembled WGS sequence"/>
</dbReference>
<keyword evidence="3" id="KW-1185">Reference proteome</keyword>
<comment type="caution">
    <text evidence="2">The sequence shown here is derived from an EMBL/GenBank/DDBJ whole genome shotgun (WGS) entry which is preliminary data.</text>
</comment>
<evidence type="ECO:0000256" key="1">
    <source>
        <dbReference type="SAM" id="MobiDB-lite"/>
    </source>
</evidence>
<evidence type="ECO:0000313" key="2">
    <source>
        <dbReference type="EMBL" id="OMH81696.1"/>
    </source>
</evidence>
<accession>A0A1R1PL59</accession>
<evidence type="ECO:0000313" key="3">
    <source>
        <dbReference type="Proteomes" id="UP000188320"/>
    </source>
</evidence>
<gene>
    <name evidence="2" type="ORF">AX774_g4845</name>
</gene>
<feature type="region of interest" description="Disordered" evidence="1">
    <location>
        <begin position="1"/>
        <end position="31"/>
    </location>
</feature>
<sequence length="166" mass="18770">MLLQEFERLRRPKNKHNSSIGEDAEAMDTDTDMDTGTNNVKEMGPVSTFTLPTFLYGLMYYEDSNGNSGTQDNHPINTNTSSNTNTIGTSSGMAPRLIRLFPHELGTHATQRLDALFDIQLVWHIDVLVAYLTDLNPDFANRDVIIHWVSKYCSANKNKSKRVVYN</sequence>
<organism evidence="2 3">
    <name type="scientific">Zancudomyces culisetae</name>
    <name type="common">Gut fungus</name>
    <name type="synonym">Smittium culisetae</name>
    <dbReference type="NCBI Taxonomy" id="1213189"/>
    <lineage>
        <taxon>Eukaryota</taxon>
        <taxon>Fungi</taxon>
        <taxon>Fungi incertae sedis</taxon>
        <taxon>Zoopagomycota</taxon>
        <taxon>Kickxellomycotina</taxon>
        <taxon>Harpellomycetes</taxon>
        <taxon>Harpellales</taxon>
        <taxon>Legeriomycetaceae</taxon>
        <taxon>Zancudomyces</taxon>
    </lineage>
</organism>
<proteinExistence type="predicted"/>
<feature type="compositionally biased region" description="Low complexity" evidence="1">
    <location>
        <begin position="76"/>
        <end position="89"/>
    </location>
</feature>
<feature type="compositionally biased region" description="Acidic residues" evidence="1">
    <location>
        <begin position="22"/>
        <end position="31"/>
    </location>
</feature>
<name>A0A1R1PL59_ZANCU</name>
<dbReference type="EMBL" id="LSSK01000844">
    <property type="protein sequence ID" value="OMH81696.1"/>
    <property type="molecule type" value="Genomic_DNA"/>
</dbReference>
<feature type="region of interest" description="Disordered" evidence="1">
    <location>
        <begin position="67"/>
        <end position="89"/>
    </location>
</feature>
<protein>
    <submittedName>
        <fullName evidence="2">Uncharacterized protein</fullName>
    </submittedName>
</protein>